<comment type="caution">
    <text evidence="1">The sequence shown here is derived from an EMBL/GenBank/DDBJ whole genome shotgun (WGS) entry which is preliminary data.</text>
</comment>
<evidence type="ECO:0000313" key="2">
    <source>
        <dbReference type="Proteomes" id="UP000740926"/>
    </source>
</evidence>
<reference evidence="1 2" key="1">
    <citation type="journal article" date="2020" name="Microb. Genom.">
        <title>Genetic diversity of clinical and environmental Mucorales isolates obtained from an investigation of mucormycosis cases among solid organ transplant recipients.</title>
        <authorList>
            <person name="Nguyen M.H."/>
            <person name="Kaul D."/>
            <person name="Muto C."/>
            <person name="Cheng S.J."/>
            <person name="Richter R.A."/>
            <person name="Bruno V.M."/>
            <person name="Liu G."/>
            <person name="Beyhan S."/>
            <person name="Sundermann A.J."/>
            <person name="Mounaud S."/>
            <person name="Pasculle A.W."/>
            <person name="Nierman W.C."/>
            <person name="Driscoll E."/>
            <person name="Cumbie R."/>
            <person name="Clancy C.J."/>
            <person name="Dupont C.L."/>
        </authorList>
    </citation>
    <scope>NUCLEOTIDE SEQUENCE [LARGE SCALE GENOMIC DNA]</scope>
    <source>
        <strain evidence="1 2">GL24</strain>
    </source>
</reference>
<sequence>MLQHHHILLVDPLQVGLGQHLQRRTGGGHPALLQQHDAIGIAGGQIQIVQYYDHAGPGFGTGTHAAQGALLVTQVQRGGRLIQQQQRRGIATCAQLTQRLDPIQTGHADVTEHHVHRLREQRIE</sequence>
<dbReference type="AntiFam" id="ANF00095">
    <property type="entry name" value="Shadow ORF (opposite ABC transporters)"/>
</dbReference>
<gene>
    <name evidence="1" type="ORF">G6F50_017727</name>
</gene>
<protein>
    <submittedName>
        <fullName evidence="1">Uncharacterized protein</fullName>
    </submittedName>
</protein>
<evidence type="ECO:0000313" key="1">
    <source>
        <dbReference type="EMBL" id="KAG1529837.1"/>
    </source>
</evidence>
<organism evidence="1 2">
    <name type="scientific">Rhizopus delemar</name>
    <dbReference type="NCBI Taxonomy" id="936053"/>
    <lineage>
        <taxon>Eukaryota</taxon>
        <taxon>Fungi</taxon>
        <taxon>Fungi incertae sedis</taxon>
        <taxon>Mucoromycota</taxon>
        <taxon>Mucoromycotina</taxon>
        <taxon>Mucoromycetes</taxon>
        <taxon>Mucorales</taxon>
        <taxon>Mucorineae</taxon>
        <taxon>Rhizopodaceae</taxon>
        <taxon>Rhizopus</taxon>
    </lineage>
</organism>
<dbReference type="AlphaFoldDB" id="A0A9P6XPT7"/>
<dbReference type="Proteomes" id="UP000740926">
    <property type="component" value="Unassembled WGS sequence"/>
</dbReference>
<name>A0A9P6XPT7_9FUNG</name>
<proteinExistence type="predicted"/>
<dbReference type="EMBL" id="JAANIU010013898">
    <property type="protein sequence ID" value="KAG1529837.1"/>
    <property type="molecule type" value="Genomic_DNA"/>
</dbReference>
<accession>A0A9P6XPT7</accession>
<keyword evidence="2" id="KW-1185">Reference proteome</keyword>